<dbReference type="PROSITE" id="PS51371">
    <property type="entry name" value="CBS"/>
    <property type="match status" value="4"/>
</dbReference>
<sequence>MRIKQLMTSPVICAEVPGNRTDVLHLMIKHHISGVPVVREETMELAGFVSRNDIFNNTGEEQVAMIMTSDVVSVTPNSTVVSAARKFLELGFNHLPVIEGGVVVGIVTPTNLLPLVAANGDVTVQDCLEGGCVPLHRLTPLGAALRIMRLSGARAMPVLGKRGLLCGIVTDRDLFDATDVSERVSVSEMGVAADEDPWSWDGLRDIMRVYHSERRLFLPDVPVEEIMIEDVMTAFYRSPASGVAQIMLDGDYGQVPLVDAEGKLTGMIYCQDLLKVLLTA</sequence>
<evidence type="ECO:0000259" key="3">
    <source>
        <dbReference type="PROSITE" id="PS51371"/>
    </source>
</evidence>
<reference evidence="4" key="1">
    <citation type="journal article" date="2014" name="Genome Biol. Evol.">
        <title>Pangenome evidence for extensive interdomain horizontal transfer affecting lineage core and shell genes in uncultured planktonic thaumarchaeota and euryarchaeota.</title>
        <authorList>
            <person name="Deschamps P."/>
            <person name="Zivanovic Y."/>
            <person name="Moreira D."/>
            <person name="Rodriguez-Valera F."/>
            <person name="Lopez-Garcia P."/>
        </authorList>
    </citation>
    <scope>NUCLEOTIDE SEQUENCE</scope>
</reference>
<dbReference type="InterPro" id="IPR046342">
    <property type="entry name" value="CBS_dom_sf"/>
</dbReference>
<dbReference type="SMART" id="SM00116">
    <property type="entry name" value="CBS"/>
    <property type="match status" value="4"/>
</dbReference>
<feature type="domain" description="CBS" evidence="3">
    <location>
        <begin position="67"/>
        <end position="122"/>
    </location>
</feature>
<protein>
    <submittedName>
        <fullName evidence="4">Signal transduction protein</fullName>
    </submittedName>
</protein>
<dbReference type="PANTHER" id="PTHR43080">
    <property type="entry name" value="CBS DOMAIN-CONTAINING PROTEIN CBSX3, MITOCHONDRIAL"/>
    <property type="match status" value="1"/>
</dbReference>
<dbReference type="Gene3D" id="3.10.580.10">
    <property type="entry name" value="CBS-domain"/>
    <property type="match status" value="3"/>
</dbReference>
<dbReference type="SUPFAM" id="SSF54631">
    <property type="entry name" value="CBS-domain pair"/>
    <property type="match status" value="2"/>
</dbReference>
<accession>A0A075GWD1</accession>
<dbReference type="InterPro" id="IPR051257">
    <property type="entry name" value="Diverse_CBS-Domain"/>
</dbReference>
<dbReference type="PANTHER" id="PTHR43080:SF29">
    <property type="entry name" value="OS02G0818000 PROTEIN"/>
    <property type="match status" value="1"/>
</dbReference>
<dbReference type="CDD" id="cd04614">
    <property type="entry name" value="CBS_pair_arch2_repeat2"/>
    <property type="match status" value="1"/>
</dbReference>
<feature type="domain" description="CBS" evidence="3">
    <location>
        <begin position="128"/>
        <end position="186"/>
    </location>
</feature>
<evidence type="ECO:0000256" key="2">
    <source>
        <dbReference type="PROSITE-ProRule" id="PRU00703"/>
    </source>
</evidence>
<feature type="domain" description="CBS" evidence="3">
    <location>
        <begin position="227"/>
        <end position="280"/>
    </location>
</feature>
<evidence type="ECO:0000256" key="1">
    <source>
        <dbReference type="ARBA" id="ARBA00023122"/>
    </source>
</evidence>
<evidence type="ECO:0000313" key="4">
    <source>
        <dbReference type="EMBL" id="AIF06118.1"/>
    </source>
</evidence>
<dbReference type="InterPro" id="IPR000644">
    <property type="entry name" value="CBS_dom"/>
</dbReference>
<dbReference type="EMBL" id="KF900759">
    <property type="protein sequence ID" value="AIF06118.1"/>
    <property type="molecule type" value="Genomic_DNA"/>
</dbReference>
<feature type="domain" description="CBS" evidence="3">
    <location>
        <begin position="7"/>
        <end position="65"/>
    </location>
</feature>
<organism evidence="4">
    <name type="scientific">uncultured marine group II/III euryarchaeote KM3_18_H05</name>
    <dbReference type="NCBI Taxonomy" id="1457957"/>
    <lineage>
        <taxon>Archaea</taxon>
        <taxon>Methanobacteriati</taxon>
        <taxon>Methanobacteriota</taxon>
        <taxon>environmental samples</taxon>
    </lineage>
</organism>
<dbReference type="AlphaFoldDB" id="A0A075GWD1"/>
<keyword evidence="1 2" id="KW-0129">CBS domain</keyword>
<name>A0A075GWD1_9EURY</name>
<proteinExistence type="predicted"/>
<dbReference type="Pfam" id="PF00571">
    <property type="entry name" value="CBS"/>
    <property type="match status" value="4"/>
</dbReference>